<accession>A0A1H3YTP3</accession>
<organism evidence="1 2">
    <name type="scientific">Bowdeniella nasicola</name>
    <dbReference type="NCBI Taxonomy" id="208480"/>
    <lineage>
        <taxon>Bacteria</taxon>
        <taxon>Bacillati</taxon>
        <taxon>Actinomycetota</taxon>
        <taxon>Actinomycetes</taxon>
        <taxon>Actinomycetales</taxon>
        <taxon>Actinomycetaceae</taxon>
        <taxon>Bowdeniella</taxon>
    </lineage>
</organism>
<proteinExistence type="predicted"/>
<evidence type="ECO:0000313" key="2">
    <source>
        <dbReference type="Proteomes" id="UP000199288"/>
    </source>
</evidence>
<dbReference type="EMBL" id="FNQV01000005">
    <property type="protein sequence ID" value="SEA14923.1"/>
    <property type="molecule type" value="Genomic_DNA"/>
</dbReference>
<sequence length="187" mass="20722">MNDLSPLTPEMRNHMASVASDRAKGWECVRQAVAPATDDFVAQLRDGTWVSRLLDSMAWTNEGGERLVTSARMILPYERGAAARSAESDLVELSHGNPGDEALATSCARQRDWCQAEADSWRSGDEEAGRKHRLQQFTDLDTSLLDRLLDHLSELTSGLHSDIHVVIARILTAFLVLESGRNLPDPR</sequence>
<name>A0A1H3YTP3_9ACTO</name>
<reference evidence="2" key="1">
    <citation type="submission" date="2016-10" db="EMBL/GenBank/DDBJ databases">
        <authorList>
            <person name="Varghese N."/>
            <person name="Submissions S."/>
        </authorList>
    </citation>
    <scope>NUCLEOTIDE SEQUENCE [LARGE SCALE GENOMIC DNA]</scope>
    <source>
        <strain evidence="2">KPR-1</strain>
    </source>
</reference>
<protein>
    <submittedName>
        <fullName evidence="1">Uncharacterized protein</fullName>
    </submittedName>
</protein>
<dbReference type="RefSeq" id="WP_092563008.1">
    <property type="nucleotide sequence ID" value="NZ_FNQV01000005.1"/>
</dbReference>
<dbReference type="Proteomes" id="UP000199288">
    <property type="component" value="Unassembled WGS sequence"/>
</dbReference>
<gene>
    <name evidence="1" type="ORF">SAMN02910418_00994</name>
</gene>
<keyword evidence="2" id="KW-1185">Reference proteome</keyword>
<dbReference type="OrthoDB" id="5144869at2"/>
<evidence type="ECO:0000313" key="1">
    <source>
        <dbReference type="EMBL" id="SEA14923.1"/>
    </source>
</evidence>
<dbReference type="AlphaFoldDB" id="A0A1H3YTP3"/>